<name>A0ACC0ZR27_9ROSI</name>
<dbReference type="EMBL" id="CM047910">
    <property type="protein sequence ID" value="KAJ0075044.1"/>
    <property type="molecule type" value="Genomic_DNA"/>
</dbReference>
<evidence type="ECO:0000313" key="2">
    <source>
        <dbReference type="Proteomes" id="UP001164250"/>
    </source>
</evidence>
<organism evidence="1 2">
    <name type="scientific">Pistacia atlantica</name>
    <dbReference type="NCBI Taxonomy" id="434234"/>
    <lineage>
        <taxon>Eukaryota</taxon>
        <taxon>Viridiplantae</taxon>
        <taxon>Streptophyta</taxon>
        <taxon>Embryophyta</taxon>
        <taxon>Tracheophyta</taxon>
        <taxon>Spermatophyta</taxon>
        <taxon>Magnoliopsida</taxon>
        <taxon>eudicotyledons</taxon>
        <taxon>Gunneridae</taxon>
        <taxon>Pentapetalae</taxon>
        <taxon>rosids</taxon>
        <taxon>malvids</taxon>
        <taxon>Sapindales</taxon>
        <taxon>Anacardiaceae</taxon>
        <taxon>Pistacia</taxon>
    </lineage>
</organism>
<sequence length="119" mass="13301">MEQLKSYGDDIEGNSGQMSSTSQPVVGPESWPLQGVFIFSAKFREMVHEAVARGCREQQRQIEVFLNKDLCFLFPLPTQGHYTTICECMCPDATICAAVMSALYSTVSEEVVLNRQLMV</sequence>
<reference evidence="2" key="1">
    <citation type="journal article" date="2023" name="G3 (Bethesda)">
        <title>Genome assembly and association tests identify interacting loci associated with vigor, precocity, and sex in interspecific pistachio rootstocks.</title>
        <authorList>
            <person name="Palmer W."/>
            <person name="Jacygrad E."/>
            <person name="Sagayaradj S."/>
            <person name="Cavanaugh K."/>
            <person name="Han R."/>
            <person name="Bertier L."/>
            <person name="Beede B."/>
            <person name="Kafkas S."/>
            <person name="Golino D."/>
            <person name="Preece J."/>
            <person name="Michelmore R."/>
        </authorList>
    </citation>
    <scope>NUCLEOTIDE SEQUENCE [LARGE SCALE GENOMIC DNA]</scope>
</reference>
<protein>
    <submittedName>
        <fullName evidence="1">Uncharacterized protein</fullName>
    </submittedName>
</protein>
<proteinExistence type="predicted"/>
<keyword evidence="2" id="KW-1185">Reference proteome</keyword>
<dbReference type="Proteomes" id="UP001164250">
    <property type="component" value="Chromosome 15"/>
</dbReference>
<comment type="caution">
    <text evidence="1">The sequence shown here is derived from an EMBL/GenBank/DDBJ whole genome shotgun (WGS) entry which is preliminary data.</text>
</comment>
<gene>
    <name evidence="1" type="ORF">Patl1_33740</name>
</gene>
<evidence type="ECO:0000313" key="1">
    <source>
        <dbReference type="EMBL" id="KAJ0075044.1"/>
    </source>
</evidence>
<accession>A0ACC0ZR27</accession>